<evidence type="ECO:0000256" key="1">
    <source>
        <dbReference type="SAM" id="Phobius"/>
    </source>
</evidence>
<reference evidence="2 3" key="1">
    <citation type="submission" date="2021-03" db="EMBL/GenBank/DDBJ databases">
        <title>Sequencing the genomes of 1000 actinobacteria strains.</title>
        <authorList>
            <person name="Klenk H.-P."/>
        </authorList>
    </citation>
    <scope>NUCLEOTIDE SEQUENCE [LARGE SCALE GENOMIC DNA]</scope>
    <source>
        <strain evidence="2 3">DSM 46713</strain>
    </source>
</reference>
<protein>
    <recommendedName>
        <fullName evidence="4">VWFA domain-containing protein</fullName>
    </recommendedName>
</protein>
<keyword evidence="1" id="KW-0812">Transmembrane</keyword>
<proteinExistence type="predicted"/>
<comment type="caution">
    <text evidence="2">The sequence shown here is derived from an EMBL/GenBank/DDBJ whole genome shotgun (WGS) entry which is preliminary data.</text>
</comment>
<sequence>MTFEPILPWWVFLVLVALTLVLRMFTLYRVLMVVGKGSQRKVVIRWSLLTLVIVCLFAAAVRPGIEGESHAVSQAAAADAANSNVNVFFVVDRSLNSRAEDFGNNQFRMAGVRADMQSIVDQYPSGRFSITSFATKARADWPLSDDVWSLRALLKDYSAYESDFDSVYQVDVGAADEQLKRQLELAAQQYPGSNNLVFYLGEGAGVSKRAPTAFDVPAELVAGGAVLGYGTAAGGRVASRLGENGAITYFPNPTGGGGEFLSALDEASLRTVAEQLHVPYFHRGLGDSTSKIIPPLDENSSTAEQQEVSMPGDRTEFYWIFTAIAMLLMFYELFAMAREYRVSRMTGVRGA</sequence>
<evidence type="ECO:0008006" key="4">
    <source>
        <dbReference type="Google" id="ProtNLM"/>
    </source>
</evidence>
<feature type="transmembrane region" description="Helical" evidence="1">
    <location>
        <begin position="6"/>
        <end position="31"/>
    </location>
</feature>
<feature type="transmembrane region" description="Helical" evidence="1">
    <location>
        <begin position="317"/>
        <end position="335"/>
    </location>
</feature>
<dbReference type="SUPFAM" id="SSF53300">
    <property type="entry name" value="vWA-like"/>
    <property type="match status" value="1"/>
</dbReference>
<dbReference type="EMBL" id="JAGIOP010000002">
    <property type="protein sequence ID" value="MBP2454395.1"/>
    <property type="molecule type" value="Genomic_DNA"/>
</dbReference>
<feature type="transmembrane region" description="Helical" evidence="1">
    <location>
        <begin position="43"/>
        <end position="61"/>
    </location>
</feature>
<keyword evidence="1" id="KW-1133">Transmembrane helix</keyword>
<name>A0ABS4ZY24_9MYCO</name>
<dbReference type="RefSeq" id="WP_209919758.1">
    <property type="nucleotide sequence ID" value="NZ_JAGIOP010000002.1"/>
</dbReference>
<evidence type="ECO:0000313" key="3">
    <source>
        <dbReference type="Proteomes" id="UP000694460"/>
    </source>
</evidence>
<accession>A0ABS4ZY24</accession>
<dbReference type="InterPro" id="IPR036465">
    <property type="entry name" value="vWFA_dom_sf"/>
</dbReference>
<keyword evidence="1" id="KW-0472">Membrane</keyword>
<gene>
    <name evidence="2" type="ORF">JOF57_004308</name>
</gene>
<keyword evidence="3" id="KW-1185">Reference proteome</keyword>
<evidence type="ECO:0000313" key="2">
    <source>
        <dbReference type="EMBL" id="MBP2454395.1"/>
    </source>
</evidence>
<dbReference type="Proteomes" id="UP000694460">
    <property type="component" value="Unassembled WGS sequence"/>
</dbReference>
<organism evidence="2 3">
    <name type="scientific">Mycolicibacterium lutetiense</name>
    <dbReference type="NCBI Taxonomy" id="1641992"/>
    <lineage>
        <taxon>Bacteria</taxon>
        <taxon>Bacillati</taxon>
        <taxon>Actinomycetota</taxon>
        <taxon>Actinomycetes</taxon>
        <taxon>Mycobacteriales</taxon>
        <taxon>Mycobacteriaceae</taxon>
        <taxon>Mycolicibacterium</taxon>
    </lineage>
</organism>
<dbReference type="Gene3D" id="3.40.50.410">
    <property type="entry name" value="von Willebrand factor, type A domain"/>
    <property type="match status" value="1"/>
</dbReference>